<evidence type="ECO:0000313" key="3">
    <source>
        <dbReference type="Proteomes" id="UP000287352"/>
    </source>
</evidence>
<dbReference type="GO" id="GO:0016747">
    <property type="term" value="F:acyltransferase activity, transferring groups other than amino-acyl groups"/>
    <property type="evidence" value="ECO:0007669"/>
    <property type="project" value="InterPro"/>
</dbReference>
<dbReference type="InterPro" id="IPR000182">
    <property type="entry name" value="GNAT_dom"/>
</dbReference>
<dbReference type="OrthoDB" id="9800193at2"/>
<organism evidence="2 3">
    <name type="scientific">Tengunoibacter tsumagoiensis</name>
    <dbReference type="NCBI Taxonomy" id="2014871"/>
    <lineage>
        <taxon>Bacteria</taxon>
        <taxon>Bacillati</taxon>
        <taxon>Chloroflexota</taxon>
        <taxon>Ktedonobacteria</taxon>
        <taxon>Ktedonobacterales</taxon>
        <taxon>Dictyobacteraceae</taxon>
        <taxon>Tengunoibacter</taxon>
    </lineage>
</organism>
<dbReference type="EMBL" id="BIFR01000001">
    <property type="protein sequence ID" value="GCE13169.1"/>
    <property type="molecule type" value="Genomic_DNA"/>
</dbReference>
<reference evidence="3" key="1">
    <citation type="submission" date="2018-12" db="EMBL/GenBank/DDBJ databases">
        <title>Tengunoibacter tsumagoiensis gen. nov., sp. nov., Dictyobacter kobayashii sp. nov., D. alpinus sp. nov., and D. joshuensis sp. nov. and description of Dictyobacteraceae fam. nov. within the order Ktedonobacterales isolated from Tengu-no-mugimeshi.</title>
        <authorList>
            <person name="Wang C.M."/>
            <person name="Zheng Y."/>
            <person name="Sakai Y."/>
            <person name="Toyoda A."/>
            <person name="Minakuchi Y."/>
            <person name="Abe K."/>
            <person name="Yokota A."/>
            <person name="Yabe S."/>
        </authorList>
    </citation>
    <scope>NUCLEOTIDE SEQUENCE [LARGE SCALE GENOMIC DNA]</scope>
    <source>
        <strain evidence="3">Uno3</strain>
    </source>
</reference>
<gene>
    <name evidence="2" type="ORF">KTT_30280</name>
</gene>
<proteinExistence type="predicted"/>
<name>A0A402A287_9CHLR</name>
<dbReference type="RefSeq" id="WP_126580720.1">
    <property type="nucleotide sequence ID" value="NZ_BIFR01000001.1"/>
</dbReference>
<protein>
    <recommendedName>
        <fullName evidence="1">N-acetyltransferase domain-containing protein</fullName>
    </recommendedName>
</protein>
<evidence type="ECO:0000313" key="2">
    <source>
        <dbReference type="EMBL" id="GCE13169.1"/>
    </source>
</evidence>
<dbReference type="Gene3D" id="3.40.630.30">
    <property type="match status" value="1"/>
</dbReference>
<dbReference type="Proteomes" id="UP000287352">
    <property type="component" value="Unassembled WGS sequence"/>
</dbReference>
<accession>A0A402A287</accession>
<comment type="caution">
    <text evidence="2">The sequence shown here is derived from an EMBL/GenBank/DDBJ whole genome shotgun (WGS) entry which is preliminary data.</text>
</comment>
<evidence type="ECO:0000259" key="1">
    <source>
        <dbReference type="PROSITE" id="PS51186"/>
    </source>
</evidence>
<dbReference type="SUPFAM" id="SSF55729">
    <property type="entry name" value="Acyl-CoA N-acyltransferases (Nat)"/>
    <property type="match status" value="1"/>
</dbReference>
<dbReference type="PROSITE" id="PS51186">
    <property type="entry name" value="GNAT"/>
    <property type="match status" value="1"/>
</dbReference>
<dbReference type="InterPro" id="IPR016181">
    <property type="entry name" value="Acyl_CoA_acyltransferase"/>
</dbReference>
<sequence length="197" mass="22861">MEEGKPHIAVRAIHSNDAPWLFELDYLSETDRIYAVLTDNRLQSNDERGLTGTKPRSSFMLELMEMPIDPPIYQSYRGRKNDLNEITYELQQCQGGFCALVDETIAGGIWMTIDEQRSLTIIKGMIVGRNYRRYALDRLLFDCSLDWSRHQKCHGMATQLQNSNYPAIQFCLRYGMEIWTIDRSAEHVVNILLGRHL</sequence>
<dbReference type="AlphaFoldDB" id="A0A402A287"/>
<feature type="domain" description="N-acetyltransferase" evidence="1">
    <location>
        <begin position="61"/>
        <end position="197"/>
    </location>
</feature>
<keyword evidence="3" id="KW-1185">Reference proteome</keyword>
<dbReference type="Pfam" id="PF00583">
    <property type="entry name" value="Acetyltransf_1"/>
    <property type="match status" value="1"/>
</dbReference>